<evidence type="ECO:0000313" key="2">
    <source>
        <dbReference type="Proteomes" id="UP000248729"/>
    </source>
</evidence>
<organism evidence="1 2">
    <name type="scientific">Vibrio diazotrophicus</name>
    <dbReference type="NCBI Taxonomy" id="685"/>
    <lineage>
        <taxon>Bacteria</taxon>
        <taxon>Pseudomonadati</taxon>
        <taxon>Pseudomonadota</taxon>
        <taxon>Gammaproteobacteria</taxon>
        <taxon>Vibrionales</taxon>
        <taxon>Vibrionaceae</taxon>
        <taxon>Vibrio</taxon>
    </lineage>
</organism>
<dbReference type="InterPro" id="IPR003208">
    <property type="entry name" value="Dehydtase/Dehydtase_re"/>
</dbReference>
<name>A0A2J8GML3_VIBDI</name>
<comment type="caution">
    <text evidence="1">The sequence shown here is derived from an EMBL/GenBank/DDBJ whole genome shotgun (WGS) entry which is preliminary data.</text>
</comment>
<accession>A0A2J8GML3</accession>
<dbReference type="Pfam" id="PF02288">
    <property type="entry name" value="Dehydratase_MU"/>
    <property type="match status" value="1"/>
</dbReference>
<dbReference type="AlphaFoldDB" id="A0A2J8GML3"/>
<evidence type="ECO:0000313" key="1">
    <source>
        <dbReference type="EMBL" id="RAS60551.1"/>
    </source>
</evidence>
<sequence length="126" mass="14116">MHSQLQEVPAIWVYLEQVDNKQLHQMLWGIEEEGIPFKTTEKQITDIRKEAHNAASLSPLAVGIACTHQEIVVHSRNLTPDNPLFQVSLHTLGAQGELYNQLRNLGCNAARLVKGLPFKPVNDANQ</sequence>
<dbReference type="EMBL" id="QLTR01000021">
    <property type="protein sequence ID" value="RAS60551.1"/>
    <property type="molecule type" value="Genomic_DNA"/>
</dbReference>
<dbReference type="PIRSF" id="PIRSF011503">
    <property type="entry name" value="DdrB_PduH"/>
    <property type="match status" value="1"/>
</dbReference>
<dbReference type="SUPFAM" id="SSF52968">
    <property type="entry name" value="B12-dependent dehydatase associated subunit"/>
    <property type="match status" value="1"/>
</dbReference>
<proteinExistence type="predicted"/>
<gene>
    <name evidence="1" type="ORF">DET48_12156</name>
</gene>
<dbReference type="InterPro" id="IPR010254">
    <property type="entry name" value="B12-dep_deHydtase_bsu"/>
</dbReference>
<reference evidence="1 2" key="1">
    <citation type="submission" date="2018-06" db="EMBL/GenBank/DDBJ databases">
        <title>Freshwater and sediment microbial communities from various areas in North America, analyzing microbe dynamics in response to fracking.</title>
        <authorList>
            <person name="Lamendella R."/>
        </authorList>
    </citation>
    <scope>NUCLEOTIDE SEQUENCE [LARGE SCALE GENOMIC DNA]</scope>
    <source>
        <strain evidence="1 2">99A</strain>
    </source>
</reference>
<dbReference type="RefSeq" id="WP_102941957.1">
    <property type="nucleotide sequence ID" value="NZ_QLTR01000021.1"/>
</dbReference>
<dbReference type="Gene3D" id="3.40.50.10150">
    <property type="entry name" value="B12-dependent dehydatase associated subunit"/>
    <property type="match status" value="1"/>
</dbReference>
<protein>
    <submittedName>
        <fullName evidence="1">Propanediol dehydratase reactivation factor small subunit</fullName>
    </submittedName>
</protein>
<dbReference type="Proteomes" id="UP000248729">
    <property type="component" value="Unassembled WGS sequence"/>
</dbReference>
<dbReference type="InterPro" id="IPR009192">
    <property type="entry name" value="Diol/glycerol_deHydtase_re_ssu"/>
</dbReference>